<evidence type="ECO:0000256" key="6">
    <source>
        <dbReference type="ARBA" id="ARBA00023316"/>
    </source>
</evidence>
<dbReference type="Gene3D" id="3.40.710.10">
    <property type="entry name" value="DD-peptidase/beta-lactamase superfamily"/>
    <property type="match status" value="1"/>
</dbReference>
<sequence length="389" mass="41990">MKSGKAKWLVLALMFVLTLGAGLSLQVTADAAVYSTVSTATMTKTAYHKKSTAGAIYNQAHNRKIASLKTYPNTTWYATQKATLKHGNSKGIYYYVANKSGSVKGWIWHGYLTKGKAPFGLKYAKNAIAMDYTTGKAVWSKSANTARPIASVSKLMTLYLVLQKVDGNASTWNQVVDTSSKGLIAMSKSSSCGGFLFQTGHSYTVRELYDAALLDSSNNAAIALGEWVAGSNAKFIQQMNAQAKSWNLGKASFVSASGLENSDLKAFGYAYGTANANMVSAKDVALIARHLIQDYPQILTDGAVGSKTVDGQLCYNYNNMLSGRKYYKASLNVDGLKTGYTPLAGYCFVGTGQQAGKHRVITVVLHDINEFTETQSLMKQAYSYSSMNA</sequence>
<keyword evidence="11" id="KW-1185">Reference proteome</keyword>
<keyword evidence="4" id="KW-0133">Cell shape</keyword>
<evidence type="ECO:0000256" key="8">
    <source>
        <dbReference type="SAM" id="SignalP"/>
    </source>
</evidence>
<feature type="chain" id="PRO_5045143460" evidence="8">
    <location>
        <begin position="30"/>
        <end position="389"/>
    </location>
</feature>
<evidence type="ECO:0000256" key="5">
    <source>
        <dbReference type="ARBA" id="ARBA00022984"/>
    </source>
</evidence>
<protein>
    <submittedName>
        <fullName evidence="10">Serine hydrolase</fullName>
    </submittedName>
</protein>
<dbReference type="Proteomes" id="UP001597189">
    <property type="component" value="Unassembled WGS sequence"/>
</dbReference>
<evidence type="ECO:0000259" key="9">
    <source>
        <dbReference type="Pfam" id="PF00768"/>
    </source>
</evidence>
<organism evidence="10 11">
    <name type="scientific">Levilactobacillus lanxiensis</name>
    <dbReference type="NCBI Taxonomy" id="2799568"/>
    <lineage>
        <taxon>Bacteria</taxon>
        <taxon>Bacillati</taxon>
        <taxon>Bacillota</taxon>
        <taxon>Bacilli</taxon>
        <taxon>Lactobacillales</taxon>
        <taxon>Lactobacillaceae</taxon>
        <taxon>Levilactobacillus</taxon>
    </lineage>
</organism>
<dbReference type="GO" id="GO:0016787">
    <property type="term" value="F:hydrolase activity"/>
    <property type="evidence" value="ECO:0007669"/>
    <property type="project" value="UniProtKB-KW"/>
</dbReference>
<name>A0ABW4D472_9LACO</name>
<evidence type="ECO:0000256" key="1">
    <source>
        <dbReference type="ARBA" id="ARBA00007164"/>
    </source>
</evidence>
<proteinExistence type="inferred from homology"/>
<dbReference type="InterPro" id="IPR001967">
    <property type="entry name" value="Peptidase_S11_N"/>
</dbReference>
<gene>
    <name evidence="10" type="ORF">ACFQ44_03540</name>
</gene>
<dbReference type="InterPro" id="IPR018044">
    <property type="entry name" value="Peptidase_S11"/>
</dbReference>
<keyword evidence="5" id="KW-0573">Peptidoglycan synthesis</keyword>
<comment type="similarity">
    <text evidence="1 7">Belongs to the peptidase S11 family.</text>
</comment>
<evidence type="ECO:0000313" key="10">
    <source>
        <dbReference type="EMBL" id="MFD1454757.1"/>
    </source>
</evidence>
<dbReference type="PANTHER" id="PTHR21581:SF11">
    <property type="entry name" value="D-ALANYL-D-ALANINE CARBOXYPEPTIDASE DACA"/>
    <property type="match status" value="1"/>
</dbReference>
<feature type="domain" description="Peptidase S11 D-alanyl-D-alanine carboxypeptidase A N-terminal" evidence="9">
    <location>
        <begin position="124"/>
        <end position="367"/>
    </location>
</feature>
<accession>A0ABW4D472</accession>
<dbReference type="Pfam" id="PF00768">
    <property type="entry name" value="Peptidase_S11"/>
    <property type="match status" value="1"/>
</dbReference>
<keyword evidence="2 8" id="KW-0732">Signal</keyword>
<evidence type="ECO:0000256" key="2">
    <source>
        <dbReference type="ARBA" id="ARBA00022729"/>
    </source>
</evidence>
<comment type="caution">
    <text evidence="10">The sequence shown here is derived from an EMBL/GenBank/DDBJ whole genome shotgun (WGS) entry which is preliminary data.</text>
</comment>
<keyword evidence="3 10" id="KW-0378">Hydrolase</keyword>
<dbReference type="SUPFAM" id="SSF56601">
    <property type="entry name" value="beta-lactamase/transpeptidase-like"/>
    <property type="match status" value="1"/>
</dbReference>
<evidence type="ECO:0000256" key="4">
    <source>
        <dbReference type="ARBA" id="ARBA00022960"/>
    </source>
</evidence>
<reference evidence="11" key="1">
    <citation type="journal article" date="2019" name="Int. J. Syst. Evol. Microbiol.">
        <title>The Global Catalogue of Microorganisms (GCM) 10K type strain sequencing project: providing services to taxonomists for standard genome sequencing and annotation.</title>
        <authorList>
            <consortium name="The Broad Institute Genomics Platform"/>
            <consortium name="The Broad Institute Genome Sequencing Center for Infectious Disease"/>
            <person name="Wu L."/>
            <person name="Ma J."/>
        </authorList>
    </citation>
    <scope>NUCLEOTIDE SEQUENCE [LARGE SCALE GENOMIC DNA]</scope>
    <source>
        <strain evidence="11">CCM 8979</strain>
    </source>
</reference>
<dbReference type="PANTHER" id="PTHR21581">
    <property type="entry name" value="D-ALANYL-D-ALANINE CARBOXYPEPTIDASE"/>
    <property type="match status" value="1"/>
</dbReference>
<dbReference type="InterPro" id="IPR012338">
    <property type="entry name" value="Beta-lactam/transpept-like"/>
</dbReference>
<evidence type="ECO:0000256" key="3">
    <source>
        <dbReference type="ARBA" id="ARBA00022801"/>
    </source>
</evidence>
<dbReference type="PRINTS" id="PR00725">
    <property type="entry name" value="DADACBPTASE1"/>
</dbReference>
<feature type="signal peptide" evidence="8">
    <location>
        <begin position="1"/>
        <end position="29"/>
    </location>
</feature>
<evidence type="ECO:0000256" key="7">
    <source>
        <dbReference type="RuleBase" id="RU004016"/>
    </source>
</evidence>
<keyword evidence="6" id="KW-0961">Cell wall biogenesis/degradation</keyword>
<dbReference type="RefSeq" id="WP_203643644.1">
    <property type="nucleotide sequence ID" value="NZ_BOLN01000002.1"/>
</dbReference>
<evidence type="ECO:0000313" key="11">
    <source>
        <dbReference type="Proteomes" id="UP001597189"/>
    </source>
</evidence>
<dbReference type="EMBL" id="JBHTOD010000002">
    <property type="protein sequence ID" value="MFD1454757.1"/>
    <property type="molecule type" value="Genomic_DNA"/>
</dbReference>